<dbReference type="Proteomes" id="UP000298133">
    <property type="component" value="Unassembled WGS sequence"/>
</dbReference>
<dbReference type="EMBL" id="SPIA01000004">
    <property type="protein sequence ID" value="TFH67162.1"/>
    <property type="molecule type" value="Genomic_DNA"/>
</dbReference>
<dbReference type="PRINTS" id="PR00139">
    <property type="entry name" value="ASNGLNASE"/>
</dbReference>
<dbReference type="OrthoDB" id="9788068at2"/>
<dbReference type="Gene3D" id="3.40.50.1170">
    <property type="entry name" value="L-asparaginase, N-terminal domain"/>
    <property type="match status" value="1"/>
</dbReference>
<feature type="domain" description="L-asparaginase N-terminal" evidence="4">
    <location>
        <begin position="3"/>
        <end position="150"/>
    </location>
</feature>
<evidence type="ECO:0000313" key="5">
    <source>
        <dbReference type="EMBL" id="TFH67162.1"/>
    </source>
</evidence>
<evidence type="ECO:0000256" key="1">
    <source>
        <dbReference type="PIRSR" id="PIRSR001220-1"/>
    </source>
</evidence>
<dbReference type="Pfam" id="PF00710">
    <property type="entry name" value="Asparaginase"/>
    <property type="match status" value="1"/>
</dbReference>
<feature type="active site" description="O-isoaspartyl threonine intermediate" evidence="1">
    <location>
        <position position="11"/>
    </location>
</feature>
<keyword evidence="6" id="KW-1185">Reference proteome</keyword>
<comment type="caution">
    <text evidence="5">The sequence shown here is derived from an EMBL/GenBank/DDBJ whole genome shotgun (WGS) entry which is preliminary data.</text>
</comment>
<evidence type="ECO:0000256" key="2">
    <source>
        <dbReference type="PIRSR" id="PIRSR001220-2"/>
    </source>
</evidence>
<dbReference type="InterPro" id="IPR027475">
    <property type="entry name" value="Asparaginase/glutaminase_AS2"/>
</dbReference>
<evidence type="ECO:0000256" key="3">
    <source>
        <dbReference type="PROSITE-ProRule" id="PRU10100"/>
    </source>
</evidence>
<feature type="binding site" evidence="2">
    <location>
        <position position="53"/>
    </location>
    <ligand>
        <name>substrate</name>
    </ligand>
</feature>
<name>A0A4Y8UFM3_9GAMM</name>
<sequence>MQIELFTTGGTFDKIYFDALSEFAIGAPQAPTLLQQGNVSAAITVTELLRKDSLELDDKDRELIAQQVKRSTAEGIVIVHGTDTMALTGQRLAAISNKTIVLVGAMQPAAMRDSDAPFNLGFALAAVQLAPAGVYIAMNGQLLPAAHAIKDRQRMCFVDSRG</sequence>
<proteinExistence type="predicted"/>
<evidence type="ECO:0000313" key="6">
    <source>
        <dbReference type="Proteomes" id="UP000298133"/>
    </source>
</evidence>
<dbReference type="PIRSF" id="PIRSF001220">
    <property type="entry name" value="L-ASNase_gatD"/>
    <property type="match status" value="1"/>
</dbReference>
<dbReference type="InterPro" id="IPR027474">
    <property type="entry name" value="L-asparaginase_N"/>
</dbReference>
<dbReference type="SUPFAM" id="SSF53774">
    <property type="entry name" value="Glutaminase/Asparaginase"/>
    <property type="match status" value="1"/>
</dbReference>
<accession>A0A4Y8UFM3</accession>
<dbReference type="PANTHER" id="PTHR11707">
    <property type="entry name" value="L-ASPARAGINASE"/>
    <property type="match status" value="1"/>
</dbReference>
<dbReference type="PROSITE" id="PS00917">
    <property type="entry name" value="ASN_GLN_ASE_2"/>
    <property type="match status" value="1"/>
</dbReference>
<gene>
    <name evidence="5" type="ORF">E3W66_09030</name>
</gene>
<dbReference type="PANTHER" id="PTHR11707:SF28">
    <property type="entry name" value="60 KDA LYSOPHOSPHOLIPASE"/>
    <property type="match status" value="1"/>
</dbReference>
<dbReference type="InterPro" id="IPR037152">
    <property type="entry name" value="L-asparaginase_N_sf"/>
</dbReference>
<feature type="binding site" evidence="2">
    <location>
        <begin position="82"/>
        <end position="83"/>
    </location>
    <ligand>
        <name>substrate</name>
    </ligand>
</feature>
<protein>
    <submittedName>
        <fullName evidence="5">Asparaginase</fullName>
    </submittedName>
</protein>
<dbReference type="PROSITE" id="PS51732">
    <property type="entry name" value="ASN_GLN_ASE_3"/>
    <property type="match status" value="1"/>
</dbReference>
<dbReference type="InterPro" id="IPR006034">
    <property type="entry name" value="Asparaginase/glutaminase-like"/>
</dbReference>
<dbReference type="AlphaFoldDB" id="A0A4Y8UFM3"/>
<dbReference type="GO" id="GO:0004067">
    <property type="term" value="F:asparaginase activity"/>
    <property type="evidence" value="ECO:0007669"/>
    <property type="project" value="UniProtKB-UniRule"/>
</dbReference>
<dbReference type="InterPro" id="IPR036152">
    <property type="entry name" value="Asp/glu_Ase-like_sf"/>
</dbReference>
<feature type="active site" evidence="3">
    <location>
        <position position="82"/>
    </location>
</feature>
<dbReference type="PIRSF" id="PIRSF500176">
    <property type="entry name" value="L_ASNase"/>
    <property type="match status" value="1"/>
</dbReference>
<organism evidence="5 6">
    <name type="scientific">Gammaproteobacteria bacterium LSUCC0057</name>
    <dbReference type="NCBI Taxonomy" id="2559237"/>
    <lineage>
        <taxon>Bacteria</taxon>
        <taxon>Pseudomonadati</taxon>
        <taxon>Pseudomonadota</taxon>
        <taxon>Gammaproteobacteria</taxon>
        <taxon>Cellvibrionales</taxon>
        <taxon>Porticoccaceae</taxon>
        <taxon>SAR92 clade</taxon>
    </lineage>
</organism>
<reference evidence="5 6" key="1">
    <citation type="submission" date="2019-03" db="EMBL/GenBank/DDBJ databases">
        <title>Draft genome of Gammaproteobacteria bacterium LSUCC0057, a member of the SAR92 clade.</title>
        <authorList>
            <person name="Lanclos V.C."/>
            <person name="Doiron C."/>
            <person name="Henson M.W."/>
            <person name="Thrash J.C."/>
        </authorList>
    </citation>
    <scope>NUCLEOTIDE SEQUENCE [LARGE SCALE GENOMIC DNA]</scope>
    <source>
        <strain evidence="5 6">LSUCC0057</strain>
    </source>
</reference>
<evidence type="ECO:0000259" key="4">
    <source>
        <dbReference type="Pfam" id="PF00710"/>
    </source>
</evidence>